<dbReference type="PANTHER" id="PTHR32145">
    <property type="entry name" value="DIFLAVIN FLAVOPROTEIN A 2-RELATED"/>
    <property type="match status" value="1"/>
</dbReference>
<proteinExistence type="inferred from homology"/>
<evidence type="ECO:0000256" key="5">
    <source>
        <dbReference type="ARBA" id="ARBA00023004"/>
    </source>
</evidence>
<evidence type="ECO:0000313" key="7">
    <source>
        <dbReference type="EMBL" id="MBM7615556.1"/>
    </source>
</evidence>
<protein>
    <submittedName>
        <fullName evidence="7">Flavorubredoxin</fullName>
    </submittedName>
</protein>
<dbReference type="InterPro" id="IPR051285">
    <property type="entry name" value="NADH_oxidoreductase_modular"/>
</dbReference>
<dbReference type="CDD" id="cd07709">
    <property type="entry name" value="flavodiiron_proteins_MBL-fold"/>
    <property type="match status" value="1"/>
</dbReference>
<keyword evidence="3" id="KW-0813">Transport</keyword>
<keyword evidence="5" id="KW-0408">Iron</keyword>
<accession>A0ABS2NRK2</accession>
<keyword evidence="8" id="KW-1185">Reference proteome</keyword>
<dbReference type="SUPFAM" id="SSF52218">
    <property type="entry name" value="Flavoproteins"/>
    <property type="match status" value="1"/>
</dbReference>
<dbReference type="SUPFAM" id="SSF56281">
    <property type="entry name" value="Metallo-hydrolase/oxidoreductase"/>
    <property type="match status" value="1"/>
</dbReference>
<dbReference type="InterPro" id="IPR045761">
    <property type="entry name" value="ODP_dom"/>
</dbReference>
<dbReference type="InterPro" id="IPR036866">
    <property type="entry name" value="RibonucZ/Hydroxyglut_hydro"/>
</dbReference>
<feature type="domain" description="Flavodoxin-like" evidence="6">
    <location>
        <begin position="254"/>
        <end position="392"/>
    </location>
</feature>
<name>A0ABS2NRK2_9FIRM</name>
<dbReference type="SMART" id="SM00849">
    <property type="entry name" value="Lactamase_B"/>
    <property type="match status" value="1"/>
</dbReference>
<evidence type="ECO:0000259" key="6">
    <source>
        <dbReference type="PROSITE" id="PS50902"/>
    </source>
</evidence>
<evidence type="ECO:0000256" key="3">
    <source>
        <dbReference type="ARBA" id="ARBA00022448"/>
    </source>
</evidence>
<dbReference type="InterPro" id="IPR001279">
    <property type="entry name" value="Metallo-B-lactamas"/>
</dbReference>
<dbReference type="Proteomes" id="UP001314796">
    <property type="component" value="Unassembled WGS sequence"/>
</dbReference>
<dbReference type="PANTHER" id="PTHR32145:SF11">
    <property type="entry name" value="DIFLAVIN FLAVOPROTEIN A 2-RELATED"/>
    <property type="match status" value="1"/>
</dbReference>
<organism evidence="7 8">
    <name type="scientific">Alkaliphilus hydrothermalis</name>
    <dbReference type="NCBI Taxonomy" id="1482730"/>
    <lineage>
        <taxon>Bacteria</taxon>
        <taxon>Bacillati</taxon>
        <taxon>Bacillota</taxon>
        <taxon>Clostridia</taxon>
        <taxon>Peptostreptococcales</taxon>
        <taxon>Natronincolaceae</taxon>
        <taxon>Alkaliphilus</taxon>
    </lineage>
</organism>
<dbReference type="InterPro" id="IPR029039">
    <property type="entry name" value="Flavoprotein-like_sf"/>
</dbReference>
<keyword evidence="4" id="KW-0249">Electron transport</keyword>
<sequence length="398" mass="45143">MKNKIVDITNDIKWIGALDPNLVTFDVVMETKFGTTYNSYFIDAEKKAIVETVKERFHEEYIDKIKELTDPSEIQYIIMDHTEPDHSGSLKQLLKVAPNATVVGTRSAIRFLREMINHEFKSLIVKGGDTLDLGNKTLKFIDAPFLHWPDSMYTYLVEDKVLFTCDSFGCHYCDDKIFNDLAGDFTEAYRYYFDVIISPFSKYLLEAIDRIKDLEIDLIAVGHGPVLRENVWEYVNTYKEWAIEKVNTRQQGRVFIPYVSAYGYTKKVAEAIAVGVEEEGLMADLCDIETMHVADVAIKVELSDGLIIGSPTINQNILPQIYDLFSVVNPITNRGKLTAAFGSYGWSGEAVDIIESLSKALKLKVYEKGLKITFLPDAEICCTCRDFGKSFAQSIKEK</sequence>
<dbReference type="PIRSF" id="PIRSF005243">
    <property type="entry name" value="ROO"/>
    <property type="match status" value="1"/>
</dbReference>
<evidence type="ECO:0000256" key="2">
    <source>
        <dbReference type="ARBA" id="ARBA00007121"/>
    </source>
</evidence>
<dbReference type="Pfam" id="PF00258">
    <property type="entry name" value="Flavodoxin_1"/>
    <property type="match status" value="1"/>
</dbReference>
<dbReference type="EMBL" id="JAFBEE010000014">
    <property type="protein sequence ID" value="MBM7615556.1"/>
    <property type="molecule type" value="Genomic_DNA"/>
</dbReference>
<gene>
    <name evidence="7" type="ORF">JOC73_002126</name>
</gene>
<dbReference type="RefSeq" id="WP_243427935.1">
    <property type="nucleotide sequence ID" value="NZ_JAFBEE010000014.1"/>
</dbReference>
<dbReference type="InterPro" id="IPR008254">
    <property type="entry name" value="Flavodoxin/NO_synth"/>
</dbReference>
<comment type="caution">
    <text evidence="7">The sequence shown here is derived from an EMBL/GenBank/DDBJ whole genome shotgun (WGS) entry which is preliminary data.</text>
</comment>
<comment type="cofactor">
    <cofactor evidence="1">
        <name>Fe cation</name>
        <dbReference type="ChEBI" id="CHEBI:24875"/>
    </cofactor>
</comment>
<dbReference type="InterPro" id="IPR016440">
    <property type="entry name" value="Rubredoxin-O_OxRdtase"/>
</dbReference>
<dbReference type="Pfam" id="PF19583">
    <property type="entry name" value="ODP"/>
    <property type="match status" value="1"/>
</dbReference>
<dbReference type="Gene3D" id="3.60.15.10">
    <property type="entry name" value="Ribonuclease Z/Hydroxyacylglutathione hydrolase-like"/>
    <property type="match status" value="1"/>
</dbReference>
<evidence type="ECO:0000313" key="8">
    <source>
        <dbReference type="Proteomes" id="UP001314796"/>
    </source>
</evidence>
<comment type="similarity">
    <text evidence="2">In the N-terminal section; belongs to the zinc metallo-hydrolase group 3 family.</text>
</comment>
<evidence type="ECO:0000256" key="4">
    <source>
        <dbReference type="ARBA" id="ARBA00022982"/>
    </source>
</evidence>
<dbReference type="PROSITE" id="PS50902">
    <property type="entry name" value="FLAVODOXIN_LIKE"/>
    <property type="match status" value="1"/>
</dbReference>
<reference evidence="7 8" key="1">
    <citation type="submission" date="2021-01" db="EMBL/GenBank/DDBJ databases">
        <title>Genomic Encyclopedia of Type Strains, Phase IV (KMG-IV): sequencing the most valuable type-strain genomes for metagenomic binning, comparative biology and taxonomic classification.</title>
        <authorList>
            <person name="Goeker M."/>
        </authorList>
    </citation>
    <scope>NUCLEOTIDE SEQUENCE [LARGE SCALE GENOMIC DNA]</scope>
    <source>
        <strain evidence="7 8">DSM 25890</strain>
    </source>
</reference>
<dbReference type="Gene3D" id="3.40.50.360">
    <property type="match status" value="1"/>
</dbReference>
<evidence type="ECO:0000256" key="1">
    <source>
        <dbReference type="ARBA" id="ARBA00001962"/>
    </source>
</evidence>